<dbReference type="InterPro" id="IPR010981">
    <property type="entry name" value="SinR/SinI_dimer_dom"/>
</dbReference>
<dbReference type="InterPro" id="IPR036281">
    <property type="entry name" value="SinR/SinI_dimer_dom_sf"/>
</dbReference>
<dbReference type="GO" id="GO:0006355">
    <property type="term" value="P:regulation of DNA-templated transcription"/>
    <property type="evidence" value="ECO:0007669"/>
    <property type="project" value="InterPro"/>
</dbReference>
<organism evidence="2 3">
    <name type="scientific">Pontibacillus halophilus JSM 076056 = DSM 19796</name>
    <dbReference type="NCBI Taxonomy" id="1385510"/>
    <lineage>
        <taxon>Bacteria</taxon>
        <taxon>Bacillati</taxon>
        <taxon>Bacillota</taxon>
        <taxon>Bacilli</taxon>
        <taxon>Bacillales</taxon>
        <taxon>Bacillaceae</taxon>
        <taxon>Pontibacillus</taxon>
    </lineage>
</organism>
<name>A0A0A5GJC4_9BACI</name>
<dbReference type="Proteomes" id="UP000030528">
    <property type="component" value="Unassembled WGS sequence"/>
</dbReference>
<feature type="domain" description="Sin" evidence="1">
    <location>
        <begin position="1"/>
        <end position="36"/>
    </location>
</feature>
<evidence type="ECO:0000259" key="1">
    <source>
        <dbReference type="PROSITE" id="PS51500"/>
    </source>
</evidence>
<proteinExistence type="predicted"/>
<keyword evidence="3" id="KW-1185">Reference proteome</keyword>
<evidence type="ECO:0000313" key="3">
    <source>
        <dbReference type="Proteomes" id="UP000030528"/>
    </source>
</evidence>
<evidence type="ECO:0000313" key="2">
    <source>
        <dbReference type="EMBL" id="KGX93356.1"/>
    </source>
</evidence>
<gene>
    <name evidence="2" type="ORF">N781_09880</name>
</gene>
<dbReference type="AlphaFoldDB" id="A0A0A5GJC4"/>
<dbReference type="PROSITE" id="PS51500">
    <property type="entry name" value="SIN"/>
    <property type="match status" value="1"/>
</dbReference>
<protein>
    <submittedName>
        <fullName evidence="2">SinR repressor domain-containing protein dimerization</fullName>
    </submittedName>
</protein>
<accession>A0A0A5GJC4</accession>
<dbReference type="EMBL" id="AVPE01000002">
    <property type="protein sequence ID" value="KGX93356.1"/>
    <property type="molecule type" value="Genomic_DNA"/>
</dbReference>
<comment type="caution">
    <text evidence="2">The sequence shown here is derived from an EMBL/GenBank/DDBJ whole genome shotgun (WGS) entry which is preliminary data.</text>
</comment>
<dbReference type="GO" id="GO:0046983">
    <property type="term" value="F:protein dimerization activity"/>
    <property type="evidence" value="ECO:0007669"/>
    <property type="project" value="InterPro"/>
</dbReference>
<reference evidence="2 3" key="1">
    <citation type="submission" date="2013-08" db="EMBL/GenBank/DDBJ databases">
        <authorList>
            <person name="Huang J."/>
            <person name="Wang G."/>
        </authorList>
    </citation>
    <scope>NUCLEOTIDE SEQUENCE [LARGE SCALE GENOMIC DNA]</scope>
    <source>
        <strain evidence="2 3">JSM 076056</strain>
    </source>
</reference>
<dbReference type="Pfam" id="PF08671">
    <property type="entry name" value="SinI"/>
    <property type="match status" value="1"/>
</dbReference>
<dbReference type="SUPFAM" id="SSF47406">
    <property type="entry name" value="SinR repressor dimerisation domain-like"/>
    <property type="match status" value="1"/>
</dbReference>
<sequence length="45" mass="5309">MRLDKENEKQWVLLLKEAKQLGLTVDEVKDFLNEKKNHVVKCKIG</sequence>